<dbReference type="AlphaFoldDB" id="A0A3M7HL78"/>
<accession>A0A3M7HL78</accession>
<feature type="chain" id="PRO_5017988798" description="Extracellular membrane protein CFEM domain-containing protein" evidence="1">
    <location>
        <begin position="19"/>
        <end position="136"/>
    </location>
</feature>
<proteinExistence type="predicted"/>
<gene>
    <name evidence="2" type="ORF">D0860_02319</name>
</gene>
<evidence type="ECO:0000313" key="3">
    <source>
        <dbReference type="Proteomes" id="UP000280598"/>
    </source>
</evidence>
<reference evidence="2 3" key="1">
    <citation type="journal article" date="2018" name="BMC Genomics">
        <title>Genomic evidence for intraspecific hybridization in a clonal and extremely halotolerant yeast.</title>
        <authorList>
            <person name="Gostincar C."/>
            <person name="Stajich J.E."/>
            <person name="Zupancic J."/>
            <person name="Zalar P."/>
            <person name="Gunde-Cimerman N."/>
        </authorList>
    </citation>
    <scope>NUCLEOTIDE SEQUENCE [LARGE SCALE GENOMIC DNA]</scope>
    <source>
        <strain evidence="2 3">EXF-562</strain>
    </source>
</reference>
<dbReference type="Proteomes" id="UP000280598">
    <property type="component" value="Unassembled WGS sequence"/>
</dbReference>
<sequence>MRQYILAILTLVECLVDAQINYTTNPDLCVHSQGYKDCISTLNNEYASCIVDDPSNIQKGIACKLAAERLSLDCIYENCWNVVYSCEVQTLAVVHALSEGGNNLPYYPAPTDAPGRCSCNLEAVETVISRSLGLSR</sequence>
<evidence type="ECO:0000313" key="2">
    <source>
        <dbReference type="EMBL" id="RMZ14004.1"/>
    </source>
</evidence>
<organism evidence="2 3">
    <name type="scientific">Hortaea werneckii</name>
    <name type="common">Black yeast</name>
    <name type="synonym">Cladosporium werneckii</name>
    <dbReference type="NCBI Taxonomy" id="91943"/>
    <lineage>
        <taxon>Eukaryota</taxon>
        <taxon>Fungi</taxon>
        <taxon>Dikarya</taxon>
        <taxon>Ascomycota</taxon>
        <taxon>Pezizomycotina</taxon>
        <taxon>Dothideomycetes</taxon>
        <taxon>Dothideomycetidae</taxon>
        <taxon>Mycosphaerellales</taxon>
        <taxon>Teratosphaeriaceae</taxon>
        <taxon>Hortaea</taxon>
    </lineage>
</organism>
<evidence type="ECO:0008006" key="4">
    <source>
        <dbReference type="Google" id="ProtNLM"/>
    </source>
</evidence>
<dbReference type="VEuPathDB" id="FungiDB:BTJ68_13502"/>
<name>A0A3M7HL78_HORWE</name>
<evidence type="ECO:0000256" key="1">
    <source>
        <dbReference type="SAM" id="SignalP"/>
    </source>
</evidence>
<feature type="signal peptide" evidence="1">
    <location>
        <begin position="1"/>
        <end position="18"/>
    </location>
</feature>
<dbReference type="EMBL" id="QWIS01000030">
    <property type="protein sequence ID" value="RMZ14004.1"/>
    <property type="molecule type" value="Genomic_DNA"/>
</dbReference>
<protein>
    <recommendedName>
        <fullName evidence="4">Extracellular membrane protein CFEM domain-containing protein</fullName>
    </recommendedName>
</protein>
<comment type="caution">
    <text evidence="2">The sequence shown here is derived from an EMBL/GenBank/DDBJ whole genome shotgun (WGS) entry which is preliminary data.</text>
</comment>
<feature type="non-terminal residue" evidence="2">
    <location>
        <position position="136"/>
    </location>
</feature>
<keyword evidence="1" id="KW-0732">Signal</keyword>